<keyword evidence="7" id="KW-0501">Molybdenum cofactor biosynthesis</keyword>
<accession>A0A381Z4C4</accession>
<proteinExistence type="predicted"/>
<dbReference type="Gene3D" id="3.90.550.10">
    <property type="entry name" value="Spore Coat Polysaccharide Biosynthesis Protein SpsA, Chain A"/>
    <property type="match status" value="1"/>
</dbReference>
<dbReference type="GO" id="GO:0005525">
    <property type="term" value="F:GTP binding"/>
    <property type="evidence" value="ECO:0007669"/>
    <property type="project" value="UniProtKB-KW"/>
</dbReference>
<evidence type="ECO:0000256" key="5">
    <source>
        <dbReference type="ARBA" id="ARBA00022842"/>
    </source>
</evidence>
<dbReference type="SUPFAM" id="SSF53448">
    <property type="entry name" value="Nucleotide-diphospho-sugar transferases"/>
    <property type="match status" value="1"/>
</dbReference>
<dbReference type="GO" id="GO:0016779">
    <property type="term" value="F:nucleotidyltransferase activity"/>
    <property type="evidence" value="ECO:0007669"/>
    <property type="project" value="UniProtKB-ARBA"/>
</dbReference>
<evidence type="ECO:0000256" key="2">
    <source>
        <dbReference type="ARBA" id="ARBA00022679"/>
    </source>
</evidence>
<keyword evidence="6" id="KW-0342">GTP-binding</keyword>
<dbReference type="GO" id="GO:0046872">
    <property type="term" value="F:metal ion binding"/>
    <property type="evidence" value="ECO:0007669"/>
    <property type="project" value="UniProtKB-KW"/>
</dbReference>
<evidence type="ECO:0000256" key="3">
    <source>
        <dbReference type="ARBA" id="ARBA00022723"/>
    </source>
</evidence>
<dbReference type="EMBL" id="UINC01019808">
    <property type="protein sequence ID" value="SVA83791.1"/>
    <property type="molecule type" value="Genomic_DNA"/>
</dbReference>
<keyword evidence="2" id="KW-0808">Transferase</keyword>
<keyword evidence="5" id="KW-0460">Magnesium</keyword>
<evidence type="ECO:0000259" key="8">
    <source>
        <dbReference type="Pfam" id="PF12804"/>
    </source>
</evidence>
<dbReference type="PANTHER" id="PTHR19136:SF81">
    <property type="entry name" value="MOLYBDENUM COFACTOR GUANYLYLTRANSFERASE"/>
    <property type="match status" value="1"/>
</dbReference>
<dbReference type="InterPro" id="IPR013482">
    <property type="entry name" value="Molybde_CF_guanTrfase"/>
</dbReference>
<organism evidence="9">
    <name type="scientific">marine metagenome</name>
    <dbReference type="NCBI Taxonomy" id="408172"/>
    <lineage>
        <taxon>unclassified sequences</taxon>
        <taxon>metagenomes</taxon>
        <taxon>ecological metagenomes</taxon>
    </lineage>
</organism>
<dbReference type="InterPro" id="IPR029044">
    <property type="entry name" value="Nucleotide-diphossugar_trans"/>
</dbReference>
<evidence type="ECO:0000313" key="9">
    <source>
        <dbReference type="EMBL" id="SVA83791.1"/>
    </source>
</evidence>
<name>A0A381Z4C4_9ZZZZ</name>
<sequence>MGGGIKSLKKFNNKYIFDRIFENLQTQVDKVIINSNDSENLFVKYNVEVIKDSLEGFLGPLAGIHAAFEWLNKNAPYINWLVTVPGDTPFIPKNLVKKLLDKIKNSNHKIVLAQSNGKTHPIIGIWHSNLFESLKNSLNSGNRKIMNWASQHSLEYVEFTNSKYDPFFNINCNEDLLEAKEIENNNYFIC</sequence>
<evidence type="ECO:0000256" key="4">
    <source>
        <dbReference type="ARBA" id="ARBA00022741"/>
    </source>
</evidence>
<dbReference type="AlphaFoldDB" id="A0A381Z4C4"/>
<dbReference type="InterPro" id="IPR025877">
    <property type="entry name" value="MobA-like_NTP_Trfase"/>
</dbReference>
<evidence type="ECO:0000256" key="7">
    <source>
        <dbReference type="ARBA" id="ARBA00023150"/>
    </source>
</evidence>
<keyword evidence="4" id="KW-0547">Nucleotide-binding</keyword>
<evidence type="ECO:0000256" key="1">
    <source>
        <dbReference type="ARBA" id="ARBA00022490"/>
    </source>
</evidence>
<dbReference type="GO" id="GO:1902758">
    <property type="term" value="P:bis(molybdopterin guanine dinucleotide)molybdenum biosynthetic process"/>
    <property type="evidence" value="ECO:0007669"/>
    <property type="project" value="TreeGrafter"/>
</dbReference>
<keyword evidence="1" id="KW-0963">Cytoplasm</keyword>
<feature type="domain" description="MobA-like NTP transferase" evidence="8">
    <location>
        <begin position="1"/>
        <end position="148"/>
    </location>
</feature>
<dbReference type="CDD" id="cd02503">
    <property type="entry name" value="MobA"/>
    <property type="match status" value="1"/>
</dbReference>
<keyword evidence="3" id="KW-0479">Metal-binding</keyword>
<gene>
    <name evidence="9" type="ORF">METZ01_LOCUS136645</name>
</gene>
<dbReference type="NCBIfam" id="TIGR02665">
    <property type="entry name" value="molyb_mobA"/>
    <property type="match status" value="1"/>
</dbReference>
<dbReference type="PANTHER" id="PTHR19136">
    <property type="entry name" value="MOLYBDENUM COFACTOR GUANYLYLTRANSFERASE"/>
    <property type="match status" value="1"/>
</dbReference>
<dbReference type="Pfam" id="PF12804">
    <property type="entry name" value="NTP_transf_3"/>
    <property type="match status" value="1"/>
</dbReference>
<protein>
    <recommendedName>
        <fullName evidence="8">MobA-like NTP transferase domain-containing protein</fullName>
    </recommendedName>
</protein>
<reference evidence="9" key="1">
    <citation type="submission" date="2018-05" db="EMBL/GenBank/DDBJ databases">
        <authorList>
            <person name="Lanie J.A."/>
            <person name="Ng W.-L."/>
            <person name="Kazmierczak K.M."/>
            <person name="Andrzejewski T.M."/>
            <person name="Davidsen T.M."/>
            <person name="Wayne K.J."/>
            <person name="Tettelin H."/>
            <person name="Glass J.I."/>
            <person name="Rusch D."/>
            <person name="Podicherti R."/>
            <person name="Tsui H.-C.T."/>
            <person name="Winkler M.E."/>
        </authorList>
    </citation>
    <scope>NUCLEOTIDE SEQUENCE</scope>
</reference>
<evidence type="ECO:0000256" key="6">
    <source>
        <dbReference type="ARBA" id="ARBA00023134"/>
    </source>
</evidence>